<sequence>MACGSYSVTDLNCLCKVHKMQSRFRHQNPQGQLRPLTINHDQHLEVAIFLCFSSS</sequence>
<name>G4NGL2_PYRO7</name>
<dbReference type="HOGENOM" id="CLU_3032860_0_0_1"/>
<dbReference type="GeneID" id="12986198"/>
<evidence type="ECO:0000313" key="2">
    <source>
        <dbReference type="Proteomes" id="UP000009058"/>
    </source>
</evidence>
<organism evidence="1 2">
    <name type="scientific">Pyricularia oryzae (strain 70-15 / ATCC MYA-4617 / FGSC 8958)</name>
    <name type="common">Rice blast fungus</name>
    <name type="synonym">Magnaporthe oryzae</name>
    <dbReference type="NCBI Taxonomy" id="242507"/>
    <lineage>
        <taxon>Eukaryota</taxon>
        <taxon>Fungi</taxon>
        <taxon>Dikarya</taxon>
        <taxon>Ascomycota</taxon>
        <taxon>Pezizomycotina</taxon>
        <taxon>Sordariomycetes</taxon>
        <taxon>Sordariomycetidae</taxon>
        <taxon>Magnaporthales</taxon>
        <taxon>Pyriculariaceae</taxon>
        <taxon>Pyricularia</taxon>
    </lineage>
</organism>
<dbReference type="KEGG" id="mgr:MGG_17691"/>
<accession>G4NGL2</accession>
<gene>
    <name evidence="1" type="ORF">MGG_17691</name>
</gene>
<evidence type="ECO:0000313" key="1">
    <source>
        <dbReference type="EMBL" id="EHA47372.1"/>
    </source>
</evidence>
<dbReference type="VEuPathDB" id="FungiDB:MGG_17691"/>
<dbReference type="Proteomes" id="UP000009058">
    <property type="component" value="Chromosome 6"/>
</dbReference>
<proteinExistence type="predicted"/>
<keyword evidence="2" id="KW-1185">Reference proteome</keyword>
<dbReference type="InParanoid" id="G4NGL2"/>
<protein>
    <submittedName>
        <fullName evidence="1">Uncharacterized protein</fullName>
    </submittedName>
</protein>
<reference key="2">
    <citation type="submission" date="2011-05" db="EMBL/GenBank/DDBJ databases">
        <title>The Genome Sequence of Magnaporthe oryzae 70-15.</title>
        <authorList>
            <consortium name="The Broad Institute Genome Sequencing Platform"/>
            <person name="Ma L.-J."/>
            <person name="Dead R."/>
            <person name="Young S.K."/>
            <person name="Zeng Q."/>
            <person name="Gargeya S."/>
            <person name="Fitzgerald M."/>
            <person name="Haas B."/>
            <person name="Abouelleil A."/>
            <person name="Alvarado L."/>
            <person name="Arachchi H.M."/>
            <person name="Berlin A."/>
            <person name="Brown A."/>
            <person name="Chapman S.B."/>
            <person name="Chen Z."/>
            <person name="Dunbar C."/>
            <person name="Freedman E."/>
            <person name="Gearin G."/>
            <person name="Gellesch M."/>
            <person name="Goldberg J."/>
            <person name="Griggs A."/>
            <person name="Gujja S."/>
            <person name="Heiman D."/>
            <person name="Howarth C."/>
            <person name="Larson L."/>
            <person name="Lui A."/>
            <person name="MacDonald P.J.P."/>
            <person name="Mehta T."/>
            <person name="Montmayeur A."/>
            <person name="Murphy C."/>
            <person name="Neiman D."/>
            <person name="Pearson M."/>
            <person name="Priest M."/>
            <person name="Roberts A."/>
            <person name="Saif S."/>
            <person name="Shea T."/>
            <person name="Shenoy N."/>
            <person name="Sisk P."/>
            <person name="Stolte C."/>
            <person name="Sykes S."/>
            <person name="Yandava C."/>
            <person name="Wortman J."/>
            <person name="Nusbaum C."/>
            <person name="Birren B."/>
        </authorList>
    </citation>
    <scope>NUCLEOTIDE SEQUENCE</scope>
    <source>
        <strain>70-15</strain>
    </source>
</reference>
<dbReference type="EMBL" id="CM001236">
    <property type="protein sequence ID" value="EHA47372.1"/>
    <property type="molecule type" value="Genomic_DNA"/>
</dbReference>
<reference evidence="1 2" key="1">
    <citation type="journal article" date="2005" name="Nature">
        <title>The genome sequence of the rice blast fungus Magnaporthe grisea.</title>
        <authorList>
            <person name="Dean R.A."/>
            <person name="Talbot N.J."/>
            <person name="Ebbole D.J."/>
            <person name="Farman M.L."/>
            <person name="Mitchell T.K."/>
            <person name="Orbach M.J."/>
            <person name="Thon M."/>
            <person name="Kulkarni R."/>
            <person name="Xu J.R."/>
            <person name="Pan H."/>
            <person name="Read N.D."/>
            <person name="Lee Y.H."/>
            <person name="Carbone I."/>
            <person name="Brown D."/>
            <person name="Oh Y.Y."/>
            <person name="Donofrio N."/>
            <person name="Jeong J.S."/>
            <person name="Soanes D.M."/>
            <person name="Djonovic S."/>
            <person name="Kolomiets E."/>
            <person name="Rehmeyer C."/>
            <person name="Li W."/>
            <person name="Harding M."/>
            <person name="Kim S."/>
            <person name="Lebrun M.H."/>
            <person name="Bohnert H."/>
            <person name="Coughlan S."/>
            <person name="Butler J."/>
            <person name="Calvo S."/>
            <person name="Ma L.J."/>
            <person name="Nicol R."/>
            <person name="Purcell S."/>
            <person name="Nusbaum C."/>
            <person name="Galagan J.E."/>
            <person name="Birren B.W."/>
        </authorList>
    </citation>
    <scope>NUCLEOTIDE SEQUENCE [LARGE SCALE GENOMIC DNA]</scope>
    <source>
        <strain evidence="2">70-15 / ATCC MYA-4617 / FGSC 8958</strain>
    </source>
</reference>
<dbReference type="AlphaFoldDB" id="G4NGL2"/>
<dbReference type="RefSeq" id="XP_003719739.1">
    <property type="nucleotide sequence ID" value="XM_003719691.1"/>
</dbReference>